<comment type="caution">
    <text evidence="2">The sequence shown here is derived from an EMBL/GenBank/DDBJ whole genome shotgun (WGS) entry which is preliminary data.</text>
</comment>
<evidence type="ECO:0000313" key="3">
    <source>
        <dbReference type="Proteomes" id="UP001341840"/>
    </source>
</evidence>
<evidence type="ECO:0008006" key="4">
    <source>
        <dbReference type="Google" id="ProtNLM"/>
    </source>
</evidence>
<dbReference type="Proteomes" id="UP001341840">
    <property type="component" value="Unassembled WGS sequence"/>
</dbReference>
<protein>
    <recommendedName>
        <fullName evidence="4">Magnesium transporter</fullName>
    </recommendedName>
</protein>
<sequence>MRRRRSGMRREWTVAVLQASGEMESLEAAGRQEIMRRTGVAARDLRRLVSSSSSRNRTTIVGRECSIVINLEHIKAIITANGALFLNSKDPSLIPLLQHLHDRIILPPSSPINILPFEFVALEACLQAASTALQNDANILEQESHTALGNLTLEICTLNLERVRQIKSRLVCITRRAQKVRDELENLLDDDEHMSEMYLTNKLAHRSLSSDSISSSNNHRHVNNLIFSHH</sequence>
<name>A0ABU6SE07_9FABA</name>
<reference evidence="2 3" key="1">
    <citation type="journal article" date="2023" name="Plants (Basel)">
        <title>Bridging the Gap: Combining Genomics and Transcriptomics Approaches to Understand Stylosanthes scabra, an Orphan Legume from the Brazilian Caatinga.</title>
        <authorList>
            <person name="Ferreira-Neto J.R.C."/>
            <person name="da Silva M.D."/>
            <person name="Binneck E."/>
            <person name="de Melo N.F."/>
            <person name="da Silva R.H."/>
            <person name="de Melo A.L.T.M."/>
            <person name="Pandolfi V."/>
            <person name="Bustamante F.O."/>
            <person name="Brasileiro-Vidal A.C."/>
            <person name="Benko-Iseppon A.M."/>
        </authorList>
    </citation>
    <scope>NUCLEOTIDE SEQUENCE [LARGE SCALE GENOMIC DNA]</scope>
    <source>
        <tissue evidence="2">Leaves</tissue>
    </source>
</reference>
<accession>A0ABU6SE07</accession>
<dbReference type="PANTHER" id="PTHR13890:SF35">
    <property type="entry name" value="MAGNESIUM TRANSPORTER MRS2-3"/>
    <property type="match status" value="1"/>
</dbReference>
<dbReference type="Gene3D" id="2.40.128.330">
    <property type="match status" value="1"/>
</dbReference>
<dbReference type="InterPro" id="IPR039204">
    <property type="entry name" value="MRS2-like"/>
</dbReference>
<gene>
    <name evidence="2" type="ORF">PIB30_034443</name>
</gene>
<organism evidence="2 3">
    <name type="scientific">Stylosanthes scabra</name>
    <dbReference type="NCBI Taxonomy" id="79078"/>
    <lineage>
        <taxon>Eukaryota</taxon>
        <taxon>Viridiplantae</taxon>
        <taxon>Streptophyta</taxon>
        <taxon>Embryophyta</taxon>
        <taxon>Tracheophyta</taxon>
        <taxon>Spermatophyta</taxon>
        <taxon>Magnoliopsida</taxon>
        <taxon>eudicotyledons</taxon>
        <taxon>Gunneridae</taxon>
        <taxon>Pentapetalae</taxon>
        <taxon>rosids</taxon>
        <taxon>fabids</taxon>
        <taxon>Fabales</taxon>
        <taxon>Fabaceae</taxon>
        <taxon>Papilionoideae</taxon>
        <taxon>50 kb inversion clade</taxon>
        <taxon>dalbergioids sensu lato</taxon>
        <taxon>Dalbergieae</taxon>
        <taxon>Pterocarpus clade</taxon>
        <taxon>Stylosanthes</taxon>
    </lineage>
</organism>
<dbReference type="Gene3D" id="1.20.58.340">
    <property type="entry name" value="Magnesium transport protein CorA, transmembrane region"/>
    <property type="match status" value="1"/>
</dbReference>
<proteinExistence type="inferred from homology"/>
<evidence type="ECO:0000256" key="1">
    <source>
        <dbReference type="ARBA" id="ARBA00007535"/>
    </source>
</evidence>
<dbReference type="EMBL" id="JASCZI010060575">
    <property type="protein sequence ID" value="MED6134128.1"/>
    <property type="molecule type" value="Genomic_DNA"/>
</dbReference>
<dbReference type="Pfam" id="PF22099">
    <property type="entry name" value="MRS2-like"/>
    <property type="match status" value="1"/>
</dbReference>
<evidence type="ECO:0000313" key="2">
    <source>
        <dbReference type="EMBL" id="MED6134128.1"/>
    </source>
</evidence>
<comment type="similarity">
    <text evidence="1">Belongs to the CorA metal ion transporter (MIT) (TC 1.A.35.5) family.</text>
</comment>
<dbReference type="PANTHER" id="PTHR13890">
    <property type="entry name" value="RNA SPLICING PROTEIN MRS2, MITOCHONDRIAL"/>
    <property type="match status" value="1"/>
</dbReference>
<keyword evidence="3" id="KW-1185">Reference proteome</keyword>